<dbReference type="EMBL" id="LAZR01001206">
    <property type="protein sequence ID" value="KKN48745.1"/>
    <property type="molecule type" value="Genomic_DNA"/>
</dbReference>
<protein>
    <submittedName>
        <fullName evidence="1">Uncharacterized protein</fullName>
    </submittedName>
</protein>
<gene>
    <name evidence="1" type="ORF">LCGC14_0649840</name>
</gene>
<reference evidence="1" key="1">
    <citation type="journal article" date="2015" name="Nature">
        <title>Complex archaea that bridge the gap between prokaryotes and eukaryotes.</title>
        <authorList>
            <person name="Spang A."/>
            <person name="Saw J.H."/>
            <person name="Jorgensen S.L."/>
            <person name="Zaremba-Niedzwiedzka K."/>
            <person name="Martijn J."/>
            <person name="Lind A.E."/>
            <person name="van Eijk R."/>
            <person name="Schleper C."/>
            <person name="Guy L."/>
            <person name="Ettema T.J."/>
        </authorList>
    </citation>
    <scope>NUCLEOTIDE SEQUENCE</scope>
</reference>
<proteinExistence type="predicted"/>
<organism evidence="1">
    <name type="scientific">marine sediment metagenome</name>
    <dbReference type="NCBI Taxonomy" id="412755"/>
    <lineage>
        <taxon>unclassified sequences</taxon>
        <taxon>metagenomes</taxon>
        <taxon>ecological metagenomes</taxon>
    </lineage>
</organism>
<sequence length="70" mass="8701">MSVIPIVKNNEIFLQKFIDWDKFENTFYNNVYIENYKIVIKMKLIDRDNSEKDFKIKKFDLEKYIYLCSY</sequence>
<evidence type="ECO:0000313" key="1">
    <source>
        <dbReference type="EMBL" id="KKN48745.1"/>
    </source>
</evidence>
<comment type="caution">
    <text evidence="1">The sequence shown here is derived from an EMBL/GenBank/DDBJ whole genome shotgun (WGS) entry which is preliminary data.</text>
</comment>
<accession>A0A0F9QWL4</accession>
<dbReference type="AlphaFoldDB" id="A0A0F9QWL4"/>
<name>A0A0F9QWL4_9ZZZZ</name>